<dbReference type="GO" id="GO:0006952">
    <property type="term" value="P:defense response"/>
    <property type="evidence" value="ECO:0007669"/>
    <property type="project" value="UniProtKB-KW"/>
</dbReference>
<evidence type="ECO:0000256" key="5">
    <source>
        <dbReference type="ARBA" id="ARBA00022840"/>
    </source>
</evidence>
<dbReference type="PANTHER" id="PTHR36766">
    <property type="entry name" value="PLANT BROAD-SPECTRUM MILDEW RESISTANCE PROTEIN RPW8"/>
    <property type="match status" value="1"/>
</dbReference>
<keyword evidence="2" id="KW-0677">Repeat</keyword>
<dbReference type="GO" id="GO:0043531">
    <property type="term" value="F:ADP binding"/>
    <property type="evidence" value="ECO:0007669"/>
    <property type="project" value="InterPro"/>
</dbReference>
<dbReference type="GO" id="GO:0005524">
    <property type="term" value="F:ATP binding"/>
    <property type="evidence" value="ECO:0007669"/>
    <property type="project" value="UniProtKB-KW"/>
</dbReference>
<evidence type="ECO:0000313" key="9">
    <source>
        <dbReference type="EMBL" id="GMN53690.1"/>
    </source>
</evidence>
<dbReference type="Pfam" id="PF18052">
    <property type="entry name" value="Rx_N"/>
    <property type="match status" value="1"/>
</dbReference>
<evidence type="ECO:0000256" key="1">
    <source>
        <dbReference type="ARBA" id="ARBA00022614"/>
    </source>
</evidence>
<evidence type="ECO:0000259" key="7">
    <source>
        <dbReference type="Pfam" id="PF18052"/>
    </source>
</evidence>
<dbReference type="FunFam" id="3.40.50.300:FF:001091">
    <property type="entry name" value="Probable disease resistance protein At1g61300"/>
    <property type="match status" value="1"/>
</dbReference>
<keyword evidence="3" id="KW-0547">Nucleotide-binding</keyword>
<reference evidence="9" key="1">
    <citation type="submission" date="2023-07" db="EMBL/GenBank/DDBJ databases">
        <title>draft genome sequence of fig (Ficus carica).</title>
        <authorList>
            <person name="Takahashi T."/>
            <person name="Nishimura K."/>
        </authorList>
    </citation>
    <scope>NUCLEOTIDE SEQUENCE</scope>
</reference>
<keyword evidence="4" id="KW-0611">Plant defense</keyword>
<evidence type="ECO:0000256" key="3">
    <source>
        <dbReference type="ARBA" id="ARBA00022741"/>
    </source>
</evidence>
<dbReference type="PRINTS" id="PR00364">
    <property type="entry name" value="DISEASERSIST"/>
</dbReference>
<dbReference type="EMBL" id="BTGU01000047">
    <property type="protein sequence ID" value="GMN53690.1"/>
    <property type="molecule type" value="Genomic_DNA"/>
</dbReference>
<evidence type="ECO:0000259" key="6">
    <source>
        <dbReference type="Pfam" id="PF00931"/>
    </source>
</evidence>
<keyword evidence="5" id="KW-0067">ATP-binding</keyword>
<dbReference type="SUPFAM" id="SSF52058">
    <property type="entry name" value="L domain-like"/>
    <property type="match status" value="1"/>
</dbReference>
<dbReference type="InterPro" id="IPR032675">
    <property type="entry name" value="LRR_dom_sf"/>
</dbReference>
<dbReference type="InterPro" id="IPR002182">
    <property type="entry name" value="NB-ARC"/>
</dbReference>
<evidence type="ECO:0008006" key="11">
    <source>
        <dbReference type="Google" id="ProtNLM"/>
    </source>
</evidence>
<sequence length="835" mass="94870">MAAELVGGAFLSAMFGTLFQKMASREVVDFFRSNKLNDRLLKKLKIAFLSVNVLLNNAEEKQIRNPAVKKWLDELIEATYDVEDLMDEIETEVSAYKQKGGCGSSTSHEVLKLSPSIISHMIDKSSIETKIKEILDRLKFIIEQKYVLDLKADIRNRHLQRLPAPLVEESSVYGRDGDKEAIISLLLSDNASGDKISVIPIVGMGGIGKTTLAQLVFDDVRVKKHFELKVWVTISDEFDVFKITKIIFERLTSKKCEIEDLYELQVRLKEVLKRKRFLFVHDDVWNENYALWDVLKSPFEFGADGSKIIVTTRSKTVASKMGNVPAYALDAISDEDCWRLFAKHAYNNVDLNVQSNLLLIAIPTFGGVSSIQCLVLNEQVLTVGGCLRVLSLSNAFIEKLPDSIGNLKLLKYLDLSFTLLVEVTDSICSLLNLQTLLLSNCRNLTQLPVNMGNLVNLRHLDIADTPLKEMPPRMCNMKDLRTLPYFDLGGGGDGSRIKELRELRHLRGTLAILGLENVIEVEDVSQANLKDKQCLHTLSLKWYGDTDDSQKEREVLDRLQPHANLKHLYINGYRGTRLSSWIGDLSYSNMVQVHLLHCRICCFFPPFGELPFLRKLQMWSFDSVVTVGSEFYSSGSSVTKPFRSLEILDLRFMAEWKEWSFLEVEEGGVFPRLRELYLEGCPKLNVQLPSYLPSLTTLQVWRCRQLMPLIPRADQQMDTAFPCLRTIDIYMCPEQESFLEEGFPSSVSSLQIFNCNKLESLKSKGLFQGLTSLEQLVIGRCQELRCLPEEGLPVSLSYLCISDCPLLRPRCEKNGGEDWPKIAHVPRIEINWELI</sequence>
<dbReference type="PANTHER" id="PTHR36766:SF31">
    <property type="entry name" value="DISEASE RESISTANCE RPP13-LIKE PROTEIN 1"/>
    <property type="match status" value="1"/>
</dbReference>
<organism evidence="9 10">
    <name type="scientific">Ficus carica</name>
    <name type="common">Common fig</name>
    <dbReference type="NCBI Taxonomy" id="3494"/>
    <lineage>
        <taxon>Eukaryota</taxon>
        <taxon>Viridiplantae</taxon>
        <taxon>Streptophyta</taxon>
        <taxon>Embryophyta</taxon>
        <taxon>Tracheophyta</taxon>
        <taxon>Spermatophyta</taxon>
        <taxon>Magnoliopsida</taxon>
        <taxon>eudicotyledons</taxon>
        <taxon>Gunneridae</taxon>
        <taxon>Pentapetalae</taxon>
        <taxon>rosids</taxon>
        <taxon>fabids</taxon>
        <taxon>Rosales</taxon>
        <taxon>Moraceae</taxon>
        <taxon>Ficeae</taxon>
        <taxon>Ficus</taxon>
    </lineage>
</organism>
<evidence type="ECO:0000313" key="10">
    <source>
        <dbReference type="Proteomes" id="UP001187192"/>
    </source>
</evidence>
<feature type="domain" description="Disease resistance N-terminal" evidence="7">
    <location>
        <begin position="11"/>
        <end position="101"/>
    </location>
</feature>
<keyword evidence="10" id="KW-1185">Reference proteome</keyword>
<dbReference type="Gene3D" id="3.80.10.10">
    <property type="entry name" value="Ribonuclease Inhibitor"/>
    <property type="match status" value="2"/>
</dbReference>
<evidence type="ECO:0000256" key="2">
    <source>
        <dbReference type="ARBA" id="ARBA00022737"/>
    </source>
</evidence>
<dbReference type="InterPro" id="IPR041118">
    <property type="entry name" value="Rx_N"/>
</dbReference>
<evidence type="ECO:0000256" key="4">
    <source>
        <dbReference type="ARBA" id="ARBA00022821"/>
    </source>
</evidence>
<name>A0AA88AJU7_FICCA</name>
<comment type="caution">
    <text evidence="9">The sequence shown here is derived from an EMBL/GenBank/DDBJ whole genome shotgun (WGS) entry which is preliminary data.</text>
</comment>
<proteinExistence type="predicted"/>
<feature type="domain" description="NB-ARC" evidence="6">
    <location>
        <begin position="178"/>
        <end position="348"/>
    </location>
</feature>
<accession>A0AA88AJU7</accession>
<dbReference type="SUPFAM" id="SSF52540">
    <property type="entry name" value="P-loop containing nucleoside triphosphate hydrolases"/>
    <property type="match status" value="1"/>
</dbReference>
<evidence type="ECO:0000259" key="8">
    <source>
        <dbReference type="Pfam" id="PF25019"/>
    </source>
</evidence>
<dbReference type="Gene3D" id="3.40.50.300">
    <property type="entry name" value="P-loop containing nucleotide triphosphate hydrolases"/>
    <property type="match status" value="1"/>
</dbReference>
<dbReference type="Gene3D" id="1.20.5.4130">
    <property type="match status" value="1"/>
</dbReference>
<dbReference type="Pfam" id="PF00931">
    <property type="entry name" value="NB-ARC"/>
    <property type="match status" value="1"/>
</dbReference>
<protein>
    <recommendedName>
        <fullName evidence="11">Disease resistance RPP13-like protein 1</fullName>
    </recommendedName>
</protein>
<dbReference type="Proteomes" id="UP001187192">
    <property type="component" value="Unassembled WGS sequence"/>
</dbReference>
<keyword evidence="1" id="KW-0433">Leucine-rich repeat</keyword>
<dbReference type="AlphaFoldDB" id="A0AA88AJU7"/>
<dbReference type="Pfam" id="PF25019">
    <property type="entry name" value="LRR_R13L1-DRL21"/>
    <property type="match status" value="1"/>
</dbReference>
<dbReference type="InterPro" id="IPR056789">
    <property type="entry name" value="LRR_R13L1-DRL21"/>
</dbReference>
<dbReference type="GO" id="GO:0051707">
    <property type="term" value="P:response to other organism"/>
    <property type="evidence" value="ECO:0007669"/>
    <property type="project" value="UniProtKB-ARBA"/>
</dbReference>
<gene>
    <name evidence="9" type="ORF">TIFTF001_022824</name>
</gene>
<dbReference type="InterPro" id="IPR027417">
    <property type="entry name" value="P-loop_NTPase"/>
</dbReference>
<feature type="domain" description="R13L1/DRL21-like LRR repeat region" evidence="8">
    <location>
        <begin position="497"/>
        <end position="619"/>
    </location>
</feature>